<dbReference type="InterPro" id="IPR028098">
    <property type="entry name" value="Glyco_trans_4-like_N"/>
</dbReference>
<comment type="caution">
    <text evidence="2">The sequence shown here is derived from an EMBL/GenBank/DDBJ whole genome shotgun (WGS) entry which is preliminary data.</text>
</comment>
<dbReference type="CDD" id="cd03801">
    <property type="entry name" value="GT4_PimA-like"/>
    <property type="match status" value="1"/>
</dbReference>
<dbReference type="EC" id="2.4.-.-" evidence="2"/>
<dbReference type="Proteomes" id="UP001321580">
    <property type="component" value="Unassembled WGS sequence"/>
</dbReference>
<evidence type="ECO:0000313" key="3">
    <source>
        <dbReference type="Proteomes" id="UP001321580"/>
    </source>
</evidence>
<accession>A0ABT6XE76</accession>
<organism evidence="2 3">
    <name type="scientific">Lysobacter stagni</name>
    <dbReference type="NCBI Taxonomy" id="3045172"/>
    <lineage>
        <taxon>Bacteria</taxon>
        <taxon>Pseudomonadati</taxon>
        <taxon>Pseudomonadota</taxon>
        <taxon>Gammaproteobacteria</taxon>
        <taxon>Lysobacterales</taxon>
        <taxon>Lysobacteraceae</taxon>
        <taxon>Lysobacter</taxon>
    </lineage>
</organism>
<dbReference type="PANTHER" id="PTHR12526:SF635">
    <property type="entry name" value="GLYCOSYL TRANSFERASE GROUP 1"/>
    <property type="match status" value="1"/>
</dbReference>
<dbReference type="GO" id="GO:0016757">
    <property type="term" value="F:glycosyltransferase activity"/>
    <property type="evidence" value="ECO:0007669"/>
    <property type="project" value="UniProtKB-KW"/>
</dbReference>
<dbReference type="PANTHER" id="PTHR12526">
    <property type="entry name" value="GLYCOSYLTRANSFERASE"/>
    <property type="match status" value="1"/>
</dbReference>
<name>A0ABT6XE76_9GAMM</name>
<proteinExistence type="predicted"/>
<keyword evidence="2" id="KW-0328">Glycosyltransferase</keyword>
<evidence type="ECO:0000313" key="2">
    <source>
        <dbReference type="EMBL" id="MDI9238369.1"/>
    </source>
</evidence>
<dbReference type="Pfam" id="PF13439">
    <property type="entry name" value="Glyco_transf_4"/>
    <property type="match status" value="1"/>
</dbReference>
<dbReference type="EMBL" id="JASGBI010000001">
    <property type="protein sequence ID" value="MDI9238369.1"/>
    <property type="molecule type" value="Genomic_DNA"/>
</dbReference>
<sequence>MKILYTNFHDGDGGGHTTYIRTLASALAGRHEIHVAAPASSRLNREARAIAGVHVLDQPFPNGLKRLPARLRAKRQLRRQLQENAFDIVHVNGSADHRLVLSALSGVRPRPIVVLTKHNTKPMRGIGQWLRARRTDDVIGVCEFTRRELQHTPYRRCELDVVHNGIDVTHWQPWPQEAAARERARWLADAPDALLLGSNAGTADYKGWMDLVEALAIAPAQVRDAVRVVIAGRPPSEAKLARIAELGLSSHVRFAGVLQDTRPMVAAIDLGFVLSWDVETISFACREMMAMGKPVLLTDYAGLPENITVGEEGWLTPTRDPEQLAERLSQILAQRERLPTMGHKARERAQREFDVSRFVERTEAVYRRLVESRR</sequence>
<dbReference type="SUPFAM" id="SSF53756">
    <property type="entry name" value="UDP-Glycosyltransferase/glycogen phosphorylase"/>
    <property type="match status" value="1"/>
</dbReference>
<evidence type="ECO:0000259" key="1">
    <source>
        <dbReference type="Pfam" id="PF13439"/>
    </source>
</evidence>
<protein>
    <submittedName>
        <fullName evidence="2">Glycosyltransferase family 4 protein</fullName>
        <ecNumber evidence="2">2.4.-.-</ecNumber>
    </submittedName>
</protein>
<dbReference type="Pfam" id="PF13692">
    <property type="entry name" value="Glyco_trans_1_4"/>
    <property type="match status" value="1"/>
</dbReference>
<dbReference type="RefSeq" id="WP_283211836.1">
    <property type="nucleotide sequence ID" value="NZ_JASGBI010000001.1"/>
</dbReference>
<feature type="domain" description="Glycosyltransferase subfamily 4-like N-terminal" evidence="1">
    <location>
        <begin position="14"/>
        <end position="169"/>
    </location>
</feature>
<dbReference type="Gene3D" id="3.40.50.2000">
    <property type="entry name" value="Glycogen Phosphorylase B"/>
    <property type="match status" value="2"/>
</dbReference>
<gene>
    <name evidence="2" type="ORF">QLQ15_05515</name>
</gene>
<keyword evidence="3" id="KW-1185">Reference proteome</keyword>
<keyword evidence="2" id="KW-0808">Transferase</keyword>
<reference evidence="2 3" key="1">
    <citation type="submission" date="2023-05" db="EMBL/GenBank/DDBJ databases">
        <title>Lysobacter sp. strain LF1 Genome sequencing and assembly.</title>
        <authorList>
            <person name="Jung Y."/>
        </authorList>
    </citation>
    <scope>NUCLEOTIDE SEQUENCE [LARGE SCALE GENOMIC DNA]</scope>
    <source>
        <strain evidence="2 3">LF1</strain>
    </source>
</reference>